<reference evidence="2 3" key="1">
    <citation type="submission" date="2019-01" db="EMBL/GenBank/DDBJ databases">
        <title>Nocardioides guangzhouensis sp. nov., an actinobacterium isolated from soil.</title>
        <authorList>
            <person name="Fu Y."/>
            <person name="Cai Y."/>
            <person name="Lin Z."/>
            <person name="Chen P."/>
        </authorList>
    </citation>
    <scope>NUCLEOTIDE SEQUENCE [LARGE SCALE GENOMIC DNA]</scope>
    <source>
        <strain evidence="2 3">130</strain>
    </source>
</reference>
<dbReference type="Proteomes" id="UP000295198">
    <property type="component" value="Unassembled WGS sequence"/>
</dbReference>
<dbReference type="OrthoDB" id="9799092at2"/>
<evidence type="ECO:0000313" key="3">
    <source>
        <dbReference type="Proteomes" id="UP000295198"/>
    </source>
</evidence>
<keyword evidence="3" id="KW-1185">Reference proteome</keyword>
<organism evidence="2 3">
    <name type="scientific">Nocardioides guangzhouensis</name>
    <dbReference type="NCBI Taxonomy" id="2497878"/>
    <lineage>
        <taxon>Bacteria</taxon>
        <taxon>Bacillati</taxon>
        <taxon>Actinomycetota</taxon>
        <taxon>Actinomycetes</taxon>
        <taxon>Propionibacteriales</taxon>
        <taxon>Nocardioidaceae</taxon>
        <taxon>Nocardioides</taxon>
    </lineage>
</organism>
<sequence>MTDPRTTAVEDNLVSFYRLVGRDPLFTRLGEDDVAAFTTQVPFALFNCVIDARFDDASRARRTAEVADRMVAHGLPWMWWATPSGMPDDHVLTERGLSRSDTPGMHVDLDGPVEPRSDLRIAEASGDGLHAFMEMFARGFGMPDFVTEALAVVVRRSFDPARIVSLVAWDGRTPVGCGSVIVDGTTAGLYNIATPEEHRGRGVGYAVTAALMNLGVGRGCTRAVLQSSDLGRPVYERIGFEQVCTVPQYVWHPATTD</sequence>
<dbReference type="GO" id="GO:0016747">
    <property type="term" value="F:acyltransferase activity, transferring groups other than amino-acyl groups"/>
    <property type="evidence" value="ECO:0007669"/>
    <property type="project" value="InterPro"/>
</dbReference>
<proteinExistence type="predicted"/>
<name>A0A4Q4ZHG2_9ACTN</name>
<evidence type="ECO:0000313" key="2">
    <source>
        <dbReference type="EMBL" id="RYP86876.1"/>
    </source>
</evidence>
<dbReference type="SUPFAM" id="SSF55729">
    <property type="entry name" value="Acyl-CoA N-acyltransferases (Nat)"/>
    <property type="match status" value="1"/>
</dbReference>
<dbReference type="RefSeq" id="WP_134715932.1">
    <property type="nucleotide sequence ID" value="NZ_SDKM01000009.1"/>
</dbReference>
<dbReference type="CDD" id="cd04301">
    <property type="entry name" value="NAT_SF"/>
    <property type="match status" value="1"/>
</dbReference>
<protein>
    <submittedName>
        <fullName evidence="2">GNAT family N-acetyltransferase</fullName>
    </submittedName>
</protein>
<comment type="caution">
    <text evidence="2">The sequence shown here is derived from an EMBL/GenBank/DDBJ whole genome shotgun (WGS) entry which is preliminary data.</text>
</comment>
<dbReference type="Pfam" id="PF00583">
    <property type="entry name" value="Acetyltransf_1"/>
    <property type="match status" value="1"/>
</dbReference>
<dbReference type="InterPro" id="IPR000182">
    <property type="entry name" value="GNAT_dom"/>
</dbReference>
<gene>
    <name evidence="2" type="ORF">EKO23_07840</name>
</gene>
<evidence type="ECO:0000259" key="1">
    <source>
        <dbReference type="PROSITE" id="PS51186"/>
    </source>
</evidence>
<dbReference type="EMBL" id="SDKM01000009">
    <property type="protein sequence ID" value="RYP86876.1"/>
    <property type="molecule type" value="Genomic_DNA"/>
</dbReference>
<accession>A0A4Q4ZHG2</accession>
<dbReference type="InterPro" id="IPR016181">
    <property type="entry name" value="Acyl_CoA_acyltransferase"/>
</dbReference>
<dbReference type="PROSITE" id="PS51186">
    <property type="entry name" value="GNAT"/>
    <property type="match status" value="1"/>
</dbReference>
<dbReference type="Gene3D" id="3.40.630.30">
    <property type="match status" value="1"/>
</dbReference>
<feature type="domain" description="N-acetyltransferase" evidence="1">
    <location>
        <begin position="119"/>
        <end position="257"/>
    </location>
</feature>
<dbReference type="AlphaFoldDB" id="A0A4Q4ZHG2"/>
<keyword evidence="2" id="KW-0808">Transferase</keyword>